<name>A0A067QX33_ZOONE</name>
<evidence type="ECO:0000313" key="1">
    <source>
        <dbReference type="EMBL" id="KDR10667.1"/>
    </source>
</evidence>
<dbReference type="Proteomes" id="UP000027135">
    <property type="component" value="Unassembled WGS sequence"/>
</dbReference>
<proteinExistence type="predicted"/>
<dbReference type="EMBL" id="KK853149">
    <property type="protein sequence ID" value="KDR10667.1"/>
    <property type="molecule type" value="Genomic_DNA"/>
</dbReference>
<dbReference type="InParanoid" id="A0A067QX33"/>
<keyword evidence="2" id="KW-1185">Reference proteome</keyword>
<organism evidence="1 2">
    <name type="scientific">Zootermopsis nevadensis</name>
    <name type="common">Dampwood termite</name>
    <dbReference type="NCBI Taxonomy" id="136037"/>
    <lineage>
        <taxon>Eukaryota</taxon>
        <taxon>Metazoa</taxon>
        <taxon>Ecdysozoa</taxon>
        <taxon>Arthropoda</taxon>
        <taxon>Hexapoda</taxon>
        <taxon>Insecta</taxon>
        <taxon>Pterygota</taxon>
        <taxon>Neoptera</taxon>
        <taxon>Polyneoptera</taxon>
        <taxon>Dictyoptera</taxon>
        <taxon>Blattodea</taxon>
        <taxon>Blattoidea</taxon>
        <taxon>Termitoidae</taxon>
        <taxon>Termopsidae</taxon>
        <taxon>Zootermopsis</taxon>
    </lineage>
</organism>
<reference evidence="1 2" key="1">
    <citation type="journal article" date="2014" name="Nat. Commun.">
        <title>Molecular traces of alternative social organization in a termite genome.</title>
        <authorList>
            <person name="Terrapon N."/>
            <person name="Li C."/>
            <person name="Robertson H.M."/>
            <person name="Ji L."/>
            <person name="Meng X."/>
            <person name="Booth W."/>
            <person name="Chen Z."/>
            <person name="Childers C.P."/>
            <person name="Glastad K.M."/>
            <person name="Gokhale K."/>
            <person name="Gowin J."/>
            <person name="Gronenberg W."/>
            <person name="Hermansen R.A."/>
            <person name="Hu H."/>
            <person name="Hunt B.G."/>
            <person name="Huylmans A.K."/>
            <person name="Khalil S.M."/>
            <person name="Mitchell R.D."/>
            <person name="Munoz-Torres M.C."/>
            <person name="Mustard J.A."/>
            <person name="Pan H."/>
            <person name="Reese J.T."/>
            <person name="Scharf M.E."/>
            <person name="Sun F."/>
            <person name="Vogel H."/>
            <person name="Xiao J."/>
            <person name="Yang W."/>
            <person name="Yang Z."/>
            <person name="Yang Z."/>
            <person name="Zhou J."/>
            <person name="Zhu J."/>
            <person name="Brent C.S."/>
            <person name="Elsik C.G."/>
            <person name="Goodisman M.A."/>
            <person name="Liberles D.A."/>
            <person name="Roe R.M."/>
            <person name="Vargo E.L."/>
            <person name="Vilcinskas A."/>
            <person name="Wang J."/>
            <person name="Bornberg-Bauer E."/>
            <person name="Korb J."/>
            <person name="Zhang G."/>
            <person name="Liebig J."/>
        </authorList>
    </citation>
    <scope>NUCLEOTIDE SEQUENCE [LARGE SCALE GENOMIC DNA]</scope>
    <source>
        <tissue evidence="1">Whole organism</tissue>
    </source>
</reference>
<protein>
    <submittedName>
        <fullName evidence="1">Uncharacterized protein</fullName>
    </submittedName>
</protein>
<accession>A0A067QX33</accession>
<gene>
    <name evidence="1" type="ORF">L798_14345</name>
</gene>
<evidence type="ECO:0000313" key="2">
    <source>
        <dbReference type="Proteomes" id="UP000027135"/>
    </source>
</evidence>
<dbReference type="AlphaFoldDB" id="A0A067QX33"/>
<sequence length="84" mass="8967">MPGNISTGCFWIPFDVRPIDPLESCNEPQAYTFPSLSSAAVCESPAVICTAWPSRTTFPGSISEPSLLVSRPNAPSSLQPKVIT</sequence>